<proteinExistence type="predicted"/>
<feature type="domain" description="HTH tetR-type" evidence="3">
    <location>
        <begin position="4"/>
        <end position="64"/>
    </location>
</feature>
<dbReference type="InterPro" id="IPR041586">
    <property type="entry name" value="PsrA_TetR_C"/>
</dbReference>
<evidence type="ECO:0000256" key="1">
    <source>
        <dbReference type="ARBA" id="ARBA00023125"/>
    </source>
</evidence>
<reference evidence="4 5" key="1">
    <citation type="submission" date="2015-07" db="EMBL/GenBank/DDBJ databases">
        <title>Isolation and Genomic Characterization of a Novel Halophilic Metal-Reducing Deltaproteobacterium from the Deep Subsurface.</title>
        <authorList>
            <person name="Badalamenti J.P."/>
            <person name="Summers Z.M."/>
            <person name="Gralnick J.A."/>
            <person name="Bond D.R."/>
        </authorList>
    </citation>
    <scope>NUCLEOTIDE SEQUENCE [LARGE SCALE GENOMIC DNA]</scope>
    <source>
        <strain evidence="4 5">WTL</strain>
    </source>
</reference>
<dbReference type="PATRIC" id="fig|1603606.3.peg.549"/>
<organism evidence="4 5">
    <name type="scientific">Desulfuromonas soudanensis</name>
    <dbReference type="NCBI Taxonomy" id="1603606"/>
    <lineage>
        <taxon>Bacteria</taxon>
        <taxon>Pseudomonadati</taxon>
        <taxon>Thermodesulfobacteriota</taxon>
        <taxon>Desulfuromonadia</taxon>
        <taxon>Desulfuromonadales</taxon>
        <taxon>Desulfuromonadaceae</taxon>
        <taxon>Desulfuromonas</taxon>
    </lineage>
</organism>
<dbReference type="STRING" id="1603606.DSOUD_0508"/>
<dbReference type="PANTHER" id="PTHR30055:SF235">
    <property type="entry name" value="TRANSCRIPTIONAL REGULATORY PROTEIN"/>
    <property type="match status" value="1"/>
</dbReference>
<dbReference type="Gene3D" id="1.10.357.10">
    <property type="entry name" value="Tetracycline Repressor, domain 2"/>
    <property type="match status" value="1"/>
</dbReference>
<evidence type="ECO:0000259" key="3">
    <source>
        <dbReference type="PROSITE" id="PS50977"/>
    </source>
</evidence>
<dbReference type="InterPro" id="IPR050109">
    <property type="entry name" value="HTH-type_TetR-like_transc_reg"/>
</dbReference>
<evidence type="ECO:0000313" key="4">
    <source>
        <dbReference type="EMBL" id="ALC15299.1"/>
    </source>
</evidence>
<gene>
    <name evidence="4" type="ORF">DSOUD_0508</name>
</gene>
<dbReference type="PROSITE" id="PS01081">
    <property type="entry name" value="HTH_TETR_1"/>
    <property type="match status" value="1"/>
</dbReference>
<dbReference type="Pfam" id="PF17939">
    <property type="entry name" value="TetR_C_30"/>
    <property type="match status" value="1"/>
</dbReference>
<keyword evidence="1 2" id="KW-0238">DNA-binding</keyword>
<dbReference type="InterPro" id="IPR009057">
    <property type="entry name" value="Homeodomain-like_sf"/>
</dbReference>
<dbReference type="KEGG" id="des:DSOUD_0508"/>
<evidence type="ECO:0000256" key="2">
    <source>
        <dbReference type="PROSITE-ProRule" id="PRU00335"/>
    </source>
</evidence>
<dbReference type="InterPro" id="IPR001647">
    <property type="entry name" value="HTH_TetR"/>
</dbReference>
<dbReference type="OrthoDB" id="9790413at2"/>
<dbReference type="AlphaFoldDB" id="A0A0M3QEY6"/>
<dbReference type="Proteomes" id="UP000057158">
    <property type="component" value="Chromosome"/>
</dbReference>
<dbReference type="SUPFAM" id="SSF48498">
    <property type="entry name" value="Tetracyclin repressor-like, C-terminal domain"/>
    <property type="match status" value="1"/>
</dbReference>
<dbReference type="GO" id="GO:0000976">
    <property type="term" value="F:transcription cis-regulatory region binding"/>
    <property type="evidence" value="ECO:0007669"/>
    <property type="project" value="TreeGrafter"/>
</dbReference>
<sequence length="208" mass="22924">MNHIDTKERILDAAEHLFARDGFHRTSLRAITGEARVNLAAVHYHFGSKEALLDAIFERRLDPMNRSRRESLEALVQSARRKGECPAVRDALRAFILPALSLVEGGGGDFMTLVGRTFAEPDDALRGLFMTRMQPLFLLLFETLAEALPDLPRETLFGRLQFALGAMGHTMCRRGRFSILPEGISPTGDAAAQAEALIHFVAAGLEAP</sequence>
<evidence type="ECO:0000313" key="5">
    <source>
        <dbReference type="Proteomes" id="UP000057158"/>
    </source>
</evidence>
<dbReference type="Pfam" id="PF00440">
    <property type="entry name" value="TetR_N"/>
    <property type="match status" value="1"/>
</dbReference>
<dbReference type="RefSeq" id="WP_053549522.1">
    <property type="nucleotide sequence ID" value="NZ_CP010802.1"/>
</dbReference>
<dbReference type="SUPFAM" id="SSF46689">
    <property type="entry name" value="Homeodomain-like"/>
    <property type="match status" value="1"/>
</dbReference>
<dbReference type="InterPro" id="IPR036271">
    <property type="entry name" value="Tet_transcr_reg_TetR-rel_C_sf"/>
</dbReference>
<dbReference type="InterPro" id="IPR023772">
    <property type="entry name" value="DNA-bd_HTH_TetR-type_CS"/>
</dbReference>
<dbReference type="GO" id="GO:0003700">
    <property type="term" value="F:DNA-binding transcription factor activity"/>
    <property type="evidence" value="ECO:0007669"/>
    <property type="project" value="TreeGrafter"/>
</dbReference>
<dbReference type="PANTHER" id="PTHR30055">
    <property type="entry name" value="HTH-TYPE TRANSCRIPTIONAL REGULATOR RUTR"/>
    <property type="match status" value="1"/>
</dbReference>
<dbReference type="PRINTS" id="PR00455">
    <property type="entry name" value="HTHTETR"/>
</dbReference>
<protein>
    <submittedName>
        <fullName evidence="4">Transcriptional regulator, TetR family</fullName>
    </submittedName>
</protein>
<name>A0A0M3QEY6_9BACT</name>
<feature type="DNA-binding region" description="H-T-H motif" evidence="2">
    <location>
        <begin position="27"/>
        <end position="46"/>
    </location>
</feature>
<dbReference type="PROSITE" id="PS50977">
    <property type="entry name" value="HTH_TETR_2"/>
    <property type="match status" value="1"/>
</dbReference>
<accession>A0A0M3QEY6</accession>
<dbReference type="EMBL" id="CP010802">
    <property type="protein sequence ID" value="ALC15299.1"/>
    <property type="molecule type" value="Genomic_DNA"/>
</dbReference>
<keyword evidence="5" id="KW-1185">Reference proteome</keyword>